<organism evidence="1">
    <name type="scientific">anaerobic digester metagenome</name>
    <dbReference type="NCBI Taxonomy" id="1263854"/>
    <lineage>
        <taxon>unclassified sequences</taxon>
        <taxon>metagenomes</taxon>
        <taxon>ecological metagenomes</taxon>
    </lineage>
</organism>
<dbReference type="EMBL" id="CAADRM010000046">
    <property type="protein sequence ID" value="VFU12551.1"/>
    <property type="molecule type" value="Genomic_DNA"/>
</dbReference>
<evidence type="ECO:0000313" key="1">
    <source>
        <dbReference type="EMBL" id="VFU12551.1"/>
    </source>
</evidence>
<dbReference type="AlphaFoldDB" id="A0A485LWI7"/>
<protein>
    <submittedName>
        <fullName evidence="1">Uncharacterized protein</fullName>
    </submittedName>
</protein>
<gene>
    <name evidence="1" type="ORF">SCFA_140036</name>
</gene>
<name>A0A485LWI7_9ZZZZ</name>
<accession>A0A485LWI7</accession>
<proteinExistence type="predicted"/>
<sequence length="286" mass="31168">MGKMMREAILAGILIFLFAGYAYPAGQGSGVRPDGFPSGWHFSLDIMTRKGDLSCPGAPCDAFGDPVYGNVIFIPEHPEYAMQIIMESSTKGHKGSPVATDLQVTDACTGFSPDDPAILRLPKHEKGYRVYIRVTGKSSNNDGGLRAVEIYDPEFTVVQDEHGNDLLYLGLVTDRGFLTSSASFVRTSAKSRALDITGLFQWSGSVCNLIAQGCFMPPDSCCVDKNSDGIFDECSPMADDSLCEGAQACCAEYLNEWVFNIGAFIEDLWSMDNNGTKLLQVRFYPL</sequence>
<reference evidence="1" key="1">
    <citation type="submission" date="2019-03" db="EMBL/GenBank/DDBJ databases">
        <authorList>
            <person name="Hao L."/>
        </authorList>
    </citation>
    <scope>NUCLEOTIDE SEQUENCE</scope>
</reference>